<protein>
    <recommendedName>
        <fullName evidence="1">DUF6598 domain-containing protein</fullName>
    </recommendedName>
</protein>
<dbReference type="AlphaFoldDB" id="A0A8T0WT56"/>
<dbReference type="PANTHER" id="PTHR33065:SF95">
    <property type="entry name" value="OS07G0646300 PROTEIN"/>
    <property type="match status" value="1"/>
</dbReference>
<evidence type="ECO:0000259" key="1">
    <source>
        <dbReference type="Pfam" id="PF20241"/>
    </source>
</evidence>
<reference evidence="2 3" key="1">
    <citation type="submission" date="2020-05" db="EMBL/GenBank/DDBJ databases">
        <title>WGS assembly of Panicum virgatum.</title>
        <authorList>
            <person name="Lovell J.T."/>
            <person name="Jenkins J."/>
            <person name="Shu S."/>
            <person name="Juenger T.E."/>
            <person name="Schmutz J."/>
        </authorList>
    </citation>
    <scope>NUCLEOTIDE SEQUENCE [LARGE SCALE GENOMIC DNA]</scope>
    <source>
        <strain evidence="3">cv. AP13</strain>
    </source>
</reference>
<evidence type="ECO:0000313" key="2">
    <source>
        <dbReference type="EMBL" id="KAG2652322.1"/>
    </source>
</evidence>
<gene>
    <name evidence="2" type="ORF">PVAP13_1NG365619</name>
</gene>
<organism evidence="2 3">
    <name type="scientific">Panicum virgatum</name>
    <name type="common">Blackwell switchgrass</name>
    <dbReference type="NCBI Taxonomy" id="38727"/>
    <lineage>
        <taxon>Eukaryota</taxon>
        <taxon>Viridiplantae</taxon>
        <taxon>Streptophyta</taxon>
        <taxon>Embryophyta</taxon>
        <taxon>Tracheophyta</taxon>
        <taxon>Spermatophyta</taxon>
        <taxon>Magnoliopsida</taxon>
        <taxon>Liliopsida</taxon>
        <taxon>Poales</taxon>
        <taxon>Poaceae</taxon>
        <taxon>PACMAD clade</taxon>
        <taxon>Panicoideae</taxon>
        <taxon>Panicodae</taxon>
        <taxon>Paniceae</taxon>
        <taxon>Panicinae</taxon>
        <taxon>Panicum</taxon>
        <taxon>Panicum sect. Hiantes</taxon>
    </lineage>
</organism>
<keyword evidence="3" id="KW-1185">Reference proteome</keyword>
<dbReference type="InterPro" id="IPR046533">
    <property type="entry name" value="DUF6598"/>
</dbReference>
<accession>A0A8T0WT56</accession>
<sequence length="494" mass="54901">MQILCLTLPLLRHRNFATVPALMPRLSCPLRPLSFMASATSRWWLPVHARRVSPLMVFPYPPARGVSRRFPSEPRNMVINSKVEGKESAKPYMGPSISSANVTVSQDKHSAATQGTKSIDTGGIILEVIAGDERSDKDACRVASETTCVKHDTLMQVVKNTDCVKEDQRSTADNHRVEIVASGDKVVSDDEEMTVNNILAKSRHRDGSIYRDMDTWWKQDYCIGNRNETRLEAMAFSNPTNCVIRNGTCMEHFPCCMLQILSIKLAKIPVDCRLVELYGYIAVRDDLDPLLNYIVKLSRDDPIVVEQGSLINMAGPKRGIDMMDFTLIEYDMRVKTGEEEKDDLQLIDGASFIGPGIWNQPFTVHIPGDYGAVDITLSRLHSAVEATLEVLVSEVQISFDLSLSCLTSGLNKGIWLFNGTIAESCSLKRSVVAVLRESSIDLKIKIDALSSSSEQHCCSFHAKTHGHDTQEIMSAFAFISVKVTWSTLPDGLCR</sequence>
<dbReference type="OrthoDB" id="589973at2759"/>
<evidence type="ECO:0000313" key="3">
    <source>
        <dbReference type="Proteomes" id="UP000823388"/>
    </source>
</evidence>
<proteinExistence type="predicted"/>
<dbReference type="Pfam" id="PF20241">
    <property type="entry name" value="DUF6598"/>
    <property type="match status" value="1"/>
</dbReference>
<feature type="domain" description="DUF6598" evidence="1">
    <location>
        <begin position="257"/>
        <end position="483"/>
    </location>
</feature>
<dbReference type="EMBL" id="CM029038">
    <property type="protein sequence ID" value="KAG2652322.1"/>
    <property type="molecule type" value="Genomic_DNA"/>
</dbReference>
<name>A0A8T0WT56_PANVG</name>
<dbReference type="PANTHER" id="PTHR33065">
    <property type="entry name" value="OS07G0486400 PROTEIN"/>
    <property type="match status" value="1"/>
</dbReference>
<dbReference type="Proteomes" id="UP000823388">
    <property type="component" value="Chromosome 1N"/>
</dbReference>
<comment type="caution">
    <text evidence="2">The sequence shown here is derived from an EMBL/GenBank/DDBJ whole genome shotgun (WGS) entry which is preliminary data.</text>
</comment>